<keyword evidence="4" id="KW-1185">Reference proteome</keyword>
<keyword evidence="3" id="KW-0808">Transferase</keyword>
<feature type="transmembrane region" description="Helical" evidence="1">
    <location>
        <begin position="53"/>
        <end position="72"/>
    </location>
</feature>
<dbReference type="Pfam" id="PF06580">
    <property type="entry name" value="His_kinase"/>
    <property type="match status" value="1"/>
</dbReference>
<dbReference type="InterPro" id="IPR050640">
    <property type="entry name" value="Bact_2-comp_sensor_kinase"/>
</dbReference>
<dbReference type="PANTHER" id="PTHR34220:SF7">
    <property type="entry name" value="SENSOR HISTIDINE KINASE YPDA"/>
    <property type="match status" value="1"/>
</dbReference>
<evidence type="ECO:0000313" key="4">
    <source>
        <dbReference type="Proteomes" id="UP001300692"/>
    </source>
</evidence>
<evidence type="ECO:0000259" key="2">
    <source>
        <dbReference type="Pfam" id="PF06580"/>
    </source>
</evidence>
<gene>
    <name evidence="3" type="ORF">N7U62_00190</name>
</gene>
<feature type="transmembrane region" description="Helical" evidence="1">
    <location>
        <begin position="12"/>
        <end position="33"/>
    </location>
</feature>
<comment type="caution">
    <text evidence="3">The sequence shown here is derived from an EMBL/GenBank/DDBJ whole genome shotgun (WGS) entry which is preliminary data.</text>
</comment>
<feature type="transmembrane region" description="Helical" evidence="1">
    <location>
        <begin position="81"/>
        <end position="105"/>
    </location>
</feature>
<keyword evidence="3" id="KW-0418">Kinase</keyword>
<evidence type="ECO:0000313" key="3">
    <source>
        <dbReference type="EMBL" id="MCV9385055.1"/>
    </source>
</evidence>
<dbReference type="RefSeq" id="WP_264135851.1">
    <property type="nucleotide sequence ID" value="NZ_JAOYOD010000001.1"/>
</dbReference>
<keyword evidence="1" id="KW-1133">Transmembrane helix</keyword>
<feature type="domain" description="Signal transduction histidine kinase internal region" evidence="2">
    <location>
        <begin position="172"/>
        <end position="251"/>
    </location>
</feature>
<sequence length="374" mass="43302">MQIVPSQFQWIFRFKIHHLVFWMVYHFLWWMVYEGDPLNTLSSIFTTPYNIKYSFYVVFQALGVYFCLYYLIPNYLEKGKYLLFVFLLILTVIVMAGVVLSGYYLSAMVVDKTLVEVFGSGKNFTNPYRLFLSNTFPSSLASMTLGMSIKLAKNFVESQRREQALRQEKLETELKFLKSQFNPHFLFNTINSIFVLINKNKDLATDSLAKFSSLLRYQLYECNEAQIPLSRELEYVESFIGLEKLRLNENFEVEVKLPIQNVNGEMIAPFILMPFIENAFKHVSQHNQQKNWIKIEMTLNAGQLCFEVVNSSTATSEQAKEAVVFSGLGLENVRRRLALLYPNCHDLIVNSESGRFQIKLSISLASQTIISRAS</sequence>
<keyword evidence="1" id="KW-0812">Transmembrane</keyword>
<dbReference type="Proteomes" id="UP001300692">
    <property type="component" value="Unassembled WGS sequence"/>
</dbReference>
<organism evidence="3 4">
    <name type="scientific">Reichenbachiella ulvae</name>
    <dbReference type="NCBI Taxonomy" id="2980104"/>
    <lineage>
        <taxon>Bacteria</taxon>
        <taxon>Pseudomonadati</taxon>
        <taxon>Bacteroidota</taxon>
        <taxon>Cytophagia</taxon>
        <taxon>Cytophagales</taxon>
        <taxon>Reichenbachiellaceae</taxon>
        <taxon>Reichenbachiella</taxon>
    </lineage>
</organism>
<dbReference type="EMBL" id="JAOYOD010000001">
    <property type="protein sequence ID" value="MCV9385055.1"/>
    <property type="molecule type" value="Genomic_DNA"/>
</dbReference>
<name>A0ABT3CMX4_9BACT</name>
<keyword evidence="1" id="KW-0472">Membrane</keyword>
<protein>
    <submittedName>
        <fullName evidence="3">Histidine kinase</fullName>
    </submittedName>
</protein>
<dbReference type="SUPFAM" id="SSF55874">
    <property type="entry name" value="ATPase domain of HSP90 chaperone/DNA topoisomerase II/histidine kinase"/>
    <property type="match status" value="1"/>
</dbReference>
<evidence type="ECO:0000256" key="1">
    <source>
        <dbReference type="SAM" id="Phobius"/>
    </source>
</evidence>
<dbReference type="GO" id="GO:0016301">
    <property type="term" value="F:kinase activity"/>
    <property type="evidence" value="ECO:0007669"/>
    <property type="project" value="UniProtKB-KW"/>
</dbReference>
<dbReference type="Gene3D" id="3.30.565.10">
    <property type="entry name" value="Histidine kinase-like ATPase, C-terminal domain"/>
    <property type="match status" value="1"/>
</dbReference>
<reference evidence="3 4" key="1">
    <citation type="submission" date="2022-10" db="EMBL/GenBank/DDBJ databases">
        <title>Comparative genomics and taxonomic characterization of three novel marine species of genus Reichenbachiella exhibiting antioxidant and polysaccharide degradation activities.</title>
        <authorList>
            <person name="Muhammad N."/>
            <person name="Lee Y.-J."/>
            <person name="Ko J."/>
            <person name="Kim S.-G."/>
        </authorList>
    </citation>
    <scope>NUCLEOTIDE SEQUENCE [LARGE SCALE GENOMIC DNA]</scope>
    <source>
        <strain evidence="3 4">ABR2-5</strain>
    </source>
</reference>
<accession>A0ABT3CMX4</accession>
<dbReference type="InterPro" id="IPR010559">
    <property type="entry name" value="Sig_transdc_His_kin_internal"/>
</dbReference>
<dbReference type="PANTHER" id="PTHR34220">
    <property type="entry name" value="SENSOR HISTIDINE KINASE YPDA"/>
    <property type="match status" value="1"/>
</dbReference>
<proteinExistence type="predicted"/>
<dbReference type="InterPro" id="IPR036890">
    <property type="entry name" value="HATPase_C_sf"/>
</dbReference>